<evidence type="ECO:0000256" key="2">
    <source>
        <dbReference type="PROSITE-ProRule" id="PRU01172"/>
    </source>
</evidence>
<dbReference type="PROSITE" id="PS00289">
    <property type="entry name" value="PTX_1"/>
    <property type="match status" value="1"/>
</dbReference>
<dbReference type="FunCoup" id="A0A3Q3KXK2">
    <property type="interactions" value="746"/>
</dbReference>
<dbReference type="Gene3D" id="2.60.120.200">
    <property type="match status" value="1"/>
</dbReference>
<dbReference type="InterPro" id="IPR013320">
    <property type="entry name" value="ConA-like_dom_sf"/>
</dbReference>
<dbReference type="Pfam" id="PF26206">
    <property type="entry name" value="PTX3_N"/>
    <property type="match status" value="1"/>
</dbReference>
<dbReference type="CTD" id="101887125"/>
<dbReference type="SMART" id="SM00159">
    <property type="entry name" value="PTX"/>
    <property type="match status" value="1"/>
</dbReference>
<dbReference type="GO" id="GO:0005615">
    <property type="term" value="C:extracellular space"/>
    <property type="evidence" value="ECO:0007669"/>
    <property type="project" value="TreeGrafter"/>
</dbReference>
<evidence type="ECO:0000256" key="3">
    <source>
        <dbReference type="SAM" id="SignalP"/>
    </source>
</evidence>
<name>A0A3Q3KXK2_9TELE</name>
<dbReference type="InterPro" id="IPR042837">
    <property type="entry name" value="PTX3"/>
</dbReference>
<dbReference type="GeneTree" id="ENSGT01100000263515"/>
<dbReference type="Ensembl" id="ENSMAMT00000006380.2">
    <property type="protein sequence ID" value="ENSMAMP00000006203.2"/>
    <property type="gene ID" value="ENSMAMG00000025628.1"/>
</dbReference>
<dbReference type="Proteomes" id="UP000261640">
    <property type="component" value="Unplaced"/>
</dbReference>
<dbReference type="GeneID" id="113138200"/>
<sequence>MFQWRNLQAVCLLSVCVCLVLTSEDIDINYTDNFYNEITETPEPTQNSVPCDSPDLSKWDKLFSMLENSQMRENMLLQYADDIIKVEMGSLREEMLRFIAQYGGSCGSAVETAGRRVAMQLESRLRETLGHTKYQHHAPDAASENSVRNSINLEVMLQQLLTVARTQASRLAKLETSCFSSPGAGVGMNTKTGFYFPESGGAGHQEQEVTSPEGVLDRALAVLQQMNVKLEEVQRSSRQKHLPAGCEMGLLFPMRSRRIYTSVIPDVPLSTSAFTICMWVKPVAVSNKTVLFSYGNRRNPYEIQLLLGQTSAFFTIGGEAHLVEARNVVNPGEWTHLCGSWSSEQGLTSLWAGGKKVASTPGVAEGHVLPDGGSLQLGQERNGCCPLSSSSGSGIPGFEMGFNPKLAFAGKMTGVNMWDQVLSEEEISQMALWEGQGCEQRGNMVAWGITEIVPHGGAQFVN</sequence>
<dbReference type="PRINTS" id="PR00895">
    <property type="entry name" value="PENTAXIN"/>
</dbReference>
<proteinExistence type="predicted"/>
<feature type="chain" id="PRO_5030080921" evidence="3">
    <location>
        <begin position="23"/>
        <end position="462"/>
    </location>
</feature>
<organism evidence="5 6">
    <name type="scientific">Mastacembelus armatus</name>
    <name type="common">zig-zag eel</name>
    <dbReference type="NCBI Taxonomy" id="205130"/>
    <lineage>
        <taxon>Eukaryota</taxon>
        <taxon>Metazoa</taxon>
        <taxon>Chordata</taxon>
        <taxon>Craniata</taxon>
        <taxon>Vertebrata</taxon>
        <taxon>Euteleostomi</taxon>
        <taxon>Actinopterygii</taxon>
        <taxon>Neopterygii</taxon>
        <taxon>Teleostei</taxon>
        <taxon>Neoteleostei</taxon>
        <taxon>Acanthomorphata</taxon>
        <taxon>Anabantaria</taxon>
        <taxon>Synbranchiformes</taxon>
        <taxon>Mastacembelidae</taxon>
        <taxon>Mastacembelus</taxon>
    </lineage>
</organism>
<comment type="caution">
    <text evidence="2">Lacks conserved residue(s) required for the propagation of feature annotation.</text>
</comment>
<dbReference type="PANTHER" id="PTHR46943">
    <property type="entry name" value="PENTRAXIN-RELATED PROTEIN PTX3"/>
    <property type="match status" value="1"/>
</dbReference>
<keyword evidence="6" id="KW-1185">Reference proteome</keyword>
<dbReference type="RefSeq" id="XP_026176244.1">
    <property type="nucleotide sequence ID" value="XM_026320459.1"/>
</dbReference>
<dbReference type="GO" id="GO:0045087">
    <property type="term" value="P:innate immune response"/>
    <property type="evidence" value="ECO:0007669"/>
    <property type="project" value="TreeGrafter"/>
</dbReference>
<evidence type="ECO:0000313" key="6">
    <source>
        <dbReference type="Proteomes" id="UP000261640"/>
    </source>
</evidence>
<dbReference type="OrthoDB" id="10009351at2759"/>
<dbReference type="InterPro" id="IPR001759">
    <property type="entry name" value="PTX_dom"/>
</dbReference>
<keyword evidence="3" id="KW-0732">Signal</keyword>
<dbReference type="GO" id="GO:0001849">
    <property type="term" value="F:complement component C1q complex binding"/>
    <property type="evidence" value="ECO:0007669"/>
    <property type="project" value="TreeGrafter"/>
</dbReference>
<evidence type="ECO:0000313" key="5">
    <source>
        <dbReference type="Ensembl" id="ENSMAMP00000006203.2"/>
    </source>
</evidence>
<evidence type="ECO:0000256" key="1">
    <source>
        <dbReference type="ARBA" id="ARBA00023157"/>
    </source>
</evidence>
<accession>A0A3Q3KXK2</accession>
<evidence type="ECO:0000259" key="4">
    <source>
        <dbReference type="PROSITE" id="PS51828"/>
    </source>
</evidence>
<dbReference type="InParanoid" id="A0A3Q3KXK2"/>
<protein>
    <submittedName>
        <fullName evidence="5">Pentraxin 3, long a</fullName>
    </submittedName>
</protein>
<dbReference type="SUPFAM" id="SSF49899">
    <property type="entry name" value="Concanavalin A-like lectins/glucanases"/>
    <property type="match status" value="1"/>
</dbReference>
<reference evidence="5" key="1">
    <citation type="submission" date="2025-08" db="UniProtKB">
        <authorList>
            <consortium name="Ensembl"/>
        </authorList>
    </citation>
    <scope>IDENTIFICATION</scope>
</reference>
<feature type="domain" description="Pentraxin (PTX)" evidence="4">
    <location>
        <begin position="246"/>
        <end position="462"/>
    </location>
</feature>
<dbReference type="Pfam" id="PF00354">
    <property type="entry name" value="Pentaxin"/>
    <property type="match status" value="1"/>
</dbReference>
<dbReference type="InterPro" id="IPR030476">
    <property type="entry name" value="Pentaxin_CS"/>
</dbReference>
<dbReference type="PROSITE" id="PS51828">
    <property type="entry name" value="PTX_2"/>
    <property type="match status" value="1"/>
</dbReference>
<reference evidence="5" key="2">
    <citation type="submission" date="2025-09" db="UniProtKB">
        <authorList>
            <consortium name="Ensembl"/>
        </authorList>
    </citation>
    <scope>IDENTIFICATION</scope>
</reference>
<keyword evidence="1" id="KW-1015">Disulfide bond</keyword>
<feature type="signal peptide" evidence="3">
    <location>
        <begin position="1"/>
        <end position="22"/>
    </location>
</feature>
<dbReference type="InterPro" id="IPR058832">
    <property type="entry name" value="PTX3_N"/>
</dbReference>
<dbReference type="PANTHER" id="PTHR46943:SF1">
    <property type="entry name" value="PENTRAXIN-RELATED PROTEIN PTX3"/>
    <property type="match status" value="1"/>
</dbReference>
<dbReference type="AlphaFoldDB" id="A0A3Q3KXK2"/>